<feature type="compositionally biased region" description="Pro residues" evidence="1">
    <location>
        <begin position="246"/>
        <end position="255"/>
    </location>
</feature>
<feature type="compositionally biased region" description="Polar residues" evidence="1">
    <location>
        <begin position="227"/>
        <end position="238"/>
    </location>
</feature>
<feature type="region of interest" description="Disordered" evidence="1">
    <location>
        <begin position="39"/>
        <end position="72"/>
    </location>
</feature>
<accession>A0A9W7AN62</accession>
<evidence type="ECO:0000313" key="3">
    <source>
        <dbReference type="Proteomes" id="UP001165085"/>
    </source>
</evidence>
<comment type="caution">
    <text evidence="2">The sequence shown here is derived from an EMBL/GenBank/DDBJ whole genome shotgun (WGS) entry which is preliminary data.</text>
</comment>
<feature type="compositionally biased region" description="Polar residues" evidence="1">
    <location>
        <begin position="51"/>
        <end position="72"/>
    </location>
</feature>
<dbReference type="EMBL" id="BRXY01000188">
    <property type="protein sequence ID" value="GMH75312.1"/>
    <property type="molecule type" value="Genomic_DNA"/>
</dbReference>
<reference evidence="3" key="1">
    <citation type="journal article" date="2023" name="Commun. Biol.">
        <title>Genome analysis of Parmales, the sister group of diatoms, reveals the evolutionary specialization of diatoms from phago-mixotrophs to photoautotrophs.</title>
        <authorList>
            <person name="Ban H."/>
            <person name="Sato S."/>
            <person name="Yoshikawa S."/>
            <person name="Yamada K."/>
            <person name="Nakamura Y."/>
            <person name="Ichinomiya M."/>
            <person name="Sato N."/>
            <person name="Blanc-Mathieu R."/>
            <person name="Endo H."/>
            <person name="Kuwata A."/>
            <person name="Ogata H."/>
        </authorList>
    </citation>
    <scope>NUCLEOTIDE SEQUENCE [LARGE SCALE GENOMIC DNA]</scope>
    <source>
        <strain evidence="3">NIES 3701</strain>
    </source>
</reference>
<gene>
    <name evidence="2" type="ORF">TrST_g7974</name>
</gene>
<sequence length="382" mass="42490">MSAPLTPAQLNVLERVLTKDQKDDLLGYLNASIKTAIRSPPRSAARGGGLSNNNKKTLASQLKKQLQTPTSAAYNDHVASSNMPGFRYENPHLPPPHTVTKVDYDHSWLPPPDHSYYQPDVHMKAEAARASALPADKHSYKLGLKEDDKRDTYLDPLGEPDHYEHREKTYYKRSPERIKAMTPKYEPPRLYEGLVAKEVTAPVAGIKTEHQPYKKGNIIEHRKLRSTLRSAPSHSNSTPDLLNPVPLQPPPPPTPSSSYVPPGWIESSSMKTLLSQDVYITGPSSCVLNKSETFLGEGGKKHLSQGIYIKGAAGQPTSSVPHRRDFVPPVHCVEEVGKDIYKGEYPDNDDGVGKVCNFKDQRFSRKFCESYGKNKESQIVFG</sequence>
<name>A0A9W7AN62_9STRA</name>
<dbReference type="Proteomes" id="UP001165085">
    <property type="component" value="Unassembled WGS sequence"/>
</dbReference>
<feature type="region of interest" description="Disordered" evidence="1">
    <location>
        <begin position="226"/>
        <end position="258"/>
    </location>
</feature>
<evidence type="ECO:0000256" key="1">
    <source>
        <dbReference type="SAM" id="MobiDB-lite"/>
    </source>
</evidence>
<evidence type="ECO:0000313" key="2">
    <source>
        <dbReference type="EMBL" id="GMH75312.1"/>
    </source>
</evidence>
<organism evidence="2 3">
    <name type="scientific">Triparma strigata</name>
    <dbReference type="NCBI Taxonomy" id="1606541"/>
    <lineage>
        <taxon>Eukaryota</taxon>
        <taxon>Sar</taxon>
        <taxon>Stramenopiles</taxon>
        <taxon>Ochrophyta</taxon>
        <taxon>Bolidophyceae</taxon>
        <taxon>Parmales</taxon>
        <taxon>Triparmaceae</taxon>
        <taxon>Triparma</taxon>
    </lineage>
</organism>
<proteinExistence type="predicted"/>
<dbReference type="AlphaFoldDB" id="A0A9W7AN62"/>
<dbReference type="OrthoDB" id="10388827at2759"/>
<keyword evidence="3" id="KW-1185">Reference proteome</keyword>
<protein>
    <submittedName>
        <fullName evidence="2">Uncharacterized protein</fullName>
    </submittedName>
</protein>